<dbReference type="InterPro" id="IPR053203">
    <property type="entry name" value="Cisplatin_resist-associated"/>
</dbReference>
<feature type="region of interest" description="Disordered" evidence="1">
    <location>
        <begin position="91"/>
        <end position="241"/>
    </location>
</feature>
<feature type="compositionally biased region" description="Low complexity" evidence="1">
    <location>
        <begin position="169"/>
        <end position="183"/>
    </location>
</feature>
<proteinExistence type="predicted"/>
<protein>
    <submittedName>
        <fullName evidence="2">Uncharacterized protein</fullName>
    </submittedName>
</protein>
<feature type="non-terminal residue" evidence="2">
    <location>
        <position position="1"/>
    </location>
</feature>
<dbReference type="PANTHER" id="PTHR34693">
    <property type="entry name" value="PROTEIN PAR32"/>
    <property type="match status" value="1"/>
</dbReference>
<sequence length="241" mass="25266">NPAAPHSPTQVARPIGSLNYSKTARHLFSQVTIAKDIARRSFTKHCQLGLFPSLPVAAQFFIIAVLGSRDIAPDSTIPIMSDVYRKTGRGGSGNFYSKKDVEDVEKANPEDVEAQKTTNATAAAAQTTSPTSPTAGGYARAGRGGAGNFHDASSLPSAKQQEEVAGKTRAAVSASLARSARGASGRGGAGNYGDGAGEATAEEEAKRKQALERKIIEDVEAGLPMPPRAYQHNTKKDEEDA</sequence>
<accession>A0A161V4P8</accession>
<dbReference type="PANTHER" id="PTHR34693:SF1">
    <property type="entry name" value="PROTEIN PAR32"/>
    <property type="match status" value="1"/>
</dbReference>
<evidence type="ECO:0000313" key="3">
    <source>
        <dbReference type="Proteomes" id="UP000076552"/>
    </source>
</evidence>
<dbReference type="InterPro" id="IPR022024">
    <property type="entry name" value="DUF3602"/>
</dbReference>
<reference evidence="2 3" key="1">
    <citation type="submission" date="2015-06" db="EMBL/GenBank/DDBJ databases">
        <title>Survival trade-offs in plant roots during colonization by closely related pathogenic and mutualistic fungi.</title>
        <authorList>
            <person name="Hacquard S."/>
            <person name="Kracher B."/>
            <person name="Hiruma K."/>
            <person name="Weinman A."/>
            <person name="Muench P."/>
            <person name="Garrido Oter R."/>
            <person name="Ver Loren van Themaat E."/>
            <person name="Dallerey J.-F."/>
            <person name="Damm U."/>
            <person name="Henrissat B."/>
            <person name="Lespinet O."/>
            <person name="Thon M."/>
            <person name="Kemen E."/>
            <person name="McHardy A.C."/>
            <person name="Schulze-Lefert P."/>
            <person name="O'Connell R.J."/>
        </authorList>
    </citation>
    <scope>NUCLEOTIDE SEQUENCE [LARGE SCALE GENOMIC DNA]</scope>
    <source>
        <strain evidence="2 3">0861</strain>
    </source>
</reference>
<feature type="compositionally biased region" description="Low complexity" evidence="1">
    <location>
        <begin position="115"/>
        <end position="141"/>
    </location>
</feature>
<name>A0A161V4P8_9PEZI</name>
<keyword evidence="3" id="KW-1185">Reference proteome</keyword>
<evidence type="ECO:0000313" key="2">
    <source>
        <dbReference type="EMBL" id="KZL77031.1"/>
    </source>
</evidence>
<dbReference type="EMBL" id="LFIV01000010">
    <property type="protein sequence ID" value="KZL77031.1"/>
    <property type="molecule type" value="Genomic_DNA"/>
</dbReference>
<dbReference type="Pfam" id="PF12223">
    <property type="entry name" value="DUF3602"/>
    <property type="match status" value="1"/>
</dbReference>
<dbReference type="AlphaFoldDB" id="A0A161V4P8"/>
<evidence type="ECO:0000256" key="1">
    <source>
        <dbReference type="SAM" id="MobiDB-lite"/>
    </source>
</evidence>
<feature type="compositionally biased region" description="Gly residues" evidence="1">
    <location>
        <begin position="184"/>
        <end position="196"/>
    </location>
</feature>
<feature type="compositionally biased region" description="Basic and acidic residues" evidence="1">
    <location>
        <begin position="203"/>
        <end position="217"/>
    </location>
</feature>
<dbReference type="Proteomes" id="UP000076552">
    <property type="component" value="Unassembled WGS sequence"/>
</dbReference>
<comment type="caution">
    <text evidence="2">The sequence shown here is derived from an EMBL/GenBank/DDBJ whole genome shotgun (WGS) entry which is preliminary data.</text>
</comment>
<feature type="compositionally biased region" description="Basic and acidic residues" evidence="1">
    <location>
        <begin position="97"/>
        <end position="109"/>
    </location>
</feature>
<gene>
    <name evidence="2" type="ORF">CT0861_10237</name>
</gene>
<organism evidence="2 3">
    <name type="scientific">Colletotrichum tofieldiae</name>
    <dbReference type="NCBI Taxonomy" id="708197"/>
    <lineage>
        <taxon>Eukaryota</taxon>
        <taxon>Fungi</taxon>
        <taxon>Dikarya</taxon>
        <taxon>Ascomycota</taxon>
        <taxon>Pezizomycotina</taxon>
        <taxon>Sordariomycetes</taxon>
        <taxon>Hypocreomycetidae</taxon>
        <taxon>Glomerellales</taxon>
        <taxon>Glomerellaceae</taxon>
        <taxon>Colletotrichum</taxon>
        <taxon>Colletotrichum spaethianum species complex</taxon>
    </lineage>
</organism>